<feature type="transmembrane region" description="Helical" evidence="1">
    <location>
        <begin position="44"/>
        <end position="66"/>
    </location>
</feature>
<keyword evidence="1" id="KW-1133">Transmembrane helix</keyword>
<keyword evidence="1" id="KW-0812">Transmembrane</keyword>
<evidence type="ECO:0000256" key="1">
    <source>
        <dbReference type="SAM" id="Phobius"/>
    </source>
</evidence>
<dbReference type="RefSeq" id="WP_150449681.1">
    <property type="nucleotide sequence ID" value="NZ_VYSA01000003.1"/>
</dbReference>
<protein>
    <submittedName>
        <fullName evidence="2">Uncharacterized protein</fullName>
    </submittedName>
</protein>
<accession>A0A5J5J1B3</accession>
<dbReference type="AlphaFoldDB" id="A0A5J5J1B3"/>
<comment type="caution">
    <text evidence="2">The sequence shown here is derived from an EMBL/GenBank/DDBJ whole genome shotgun (WGS) entry which is preliminary data.</text>
</comment>
<name>A0A5J5J1B3_9MICO</name>
<evidence type="ECO:0000313" key="3">
    <source>
        <dbReference type="Proteomes" id="UP000325827"/>
    </source>
</evidence>
<gene>
    <name evidence="2" type="ORF">F6B43_14365</name>
</gene>
<proteinExistence type="predicted"/>
<dbReference type="Proteomes" id="UP000325827">
    <property type="component" value="Unassembled WGS sequence"/>
</dbReference>
<keyword evidence="1" id="KW-0472">Membrane</keyword>
<sequence>MKQMKPRINIAIVTIGAMIASATGGVIAFQMLLVANANEPVPAFVPPLIVVALLTTVALLAWAAALQKKLPSRRQ</sequence>
<dbReference type="EMBL" id="VYSA01000003">
    <property type="protein sequence ID" value="KAA9106340.1"/>
    <property type="molecule type" value="Genomic_DNA"/>
</dbReference>
<organism evidence="2 3">
    <name type="scientific">Microbacterium rhizomatis</name>
    <dbReference type="NCBI Taxonomy" id="1631477"/>
    <lineage>
        <taxon>Bacteria</taxon>
        <taxon>Bacillati</taxon>
        <taxon>Actinomycetota</taxon>
        <taxon>Actinomycetes</taxon>
        <taxon>Micrococcales</taxon>
        <taxon>Microbacteriaceae</taxon>
        <taxon>Microbacterium</taxon>
    </lineage>
</organism>
<evidence type="ECO:0000313" key="2">
    <source>
        <dbReference type="EMBL" id="KAA9106340.1"/>
    </source>
</evidence>
<keyword evidence="3" id="KW-1185">Reference proteome</keyword>
<reference evidence="3" key="1">
    <citation type="submission" date="2019-09" db="EMBL/GenBank/DDBJ databases">
        <title>Mumia zhuanghuii sp. nov. isolated from the intestinal contents of plateau pika (Ochotona curzoniae) in the Qinghai-Tibet plateau of China.</title>
        <authorList>
            <person name="Tian Z."/>
        </authorList>
    </citation>
    <scope>NUCLEOTIDE SEQUENCE [LARGE SCALE GENOMIC DNA]</scope>
    <source>
        <strain evidence="3">JCM 30598</strain>
    </source>
</reference>
<feature type="transmembrane region" description="Helical" evidence="1">
    <location>
        <begin position="12"/>
        <end position="32"/>
    </location>
</feature>